<evidence type="ECO:0000313" key="2">
    <source>
        <dbReference type="WBParaSite" id="nRc.2.0.1.t29644-RA"/>
    </source>
</evidence>
<reference evidence="2" key="1">
    <citation type="submission" date="2022-11" db="UniProtKB">
        <authorList>
            <consortium name="WormBaseParasite"/>
        </authorList>
    </citation>
    <scope>IDENTIFICATION</scope>
</reference>
<dbReference type="AlphaFoldDB" id="A0A915JUA3"/>
<organism evidence="1 2">
    <name type="scientific">Romanomermis culicivorax</name>
    <name type="common">Nematode worm</name>
    <dbReference type="NCBI Taxonomy" id="13658"/>
    <lineage>
        <taxon>Eukaryota</taxon>
        <taxon>Metazoa</taxon>
        <taxon>Ecdysozoa</taxon>
        <taxon>Nematoda</taxon>
        <taxon>Enoplea</taxon>
        <taxon>Dorylaimia</taxon>
        <taxon>Mermithida</taxon>
        <taxon>Mermithoidea</taxon>
        <taxon>Mermithidae</taxon>
        <taxon>Romanomermis</taxon>
    </lineage>
</organism>
<sequence>MAFSAEIPHDRQRAQYQMIKIERLQTNNKDDELSRIQIWDAWIRALNIEKFVVGFTQTPGGTDDTCYYTSKIVPSLTNDLSVFSLQSFNLKENEMMILCNCYLNRYNIVTGTDERFVHTEICL</sequence>
<name>A0A915JUA3_ROMCU</name>
<dbReference type="Proteomes" id="UP000887565">
    <property type="component" value="Unplaced"/>
</dbReference>
<keyword evidence="1" id="KW-1185">Reference proteome</keyword>
<dbReference type="WBParaSite" id="nRc.2.0.1.t29644-RA">
    <property type="protein sequence ID" value="nRc.2.0.1.t29644-RA"/>
    <property type="gene ID" value="nRc.2.0.1.g29644"/>
</dbReference>
<protein>
    <submittedName>
        <fullName evidence="2">Uncharacterized protein</fullName>
    </submittedName>
</protein>
<evidence type="ECO:0000313" key="1">
    <source>
        <dbReference type="Proteomes" id="UP000887565"/>
    </source>
</evidence>
<accession>A0A915JUA3</accession>
<proteinExistence type="predicted"/>